<evidence type="ECO:0000313" key="2">
    <source>
        <dbReference type="EMBL" id="KAJ7770513.1"/>
    </source>
</evidence>
<dbReference type="GO" id="GO:0016787">
    <property type="term" value="F:hydrolase activity"/>
    <property type="evidence" value="ECO:0007669"/>
    <property type="project" value="UniProtKB-KW"/>
</dbReference>
<reference evidence="2" key="1">
    <citation type="submission" date="2023-03" db="EMBL/GenBank/DDBJ databases">
        <title>Massive genome expansion in bonnet fungi (Mycena s.s.) driven by repeated elements and novel gene families across ecological guilds.</title>
        <authorList>
            <consortium name="Lawrence Berkeley National Laboratory"/>
            <person name="Harder C.B."/>
            <person name="Miyauchi S."/>
            <person name="Viragh M."/>
            <person name="Kuo A."/>
            <person name="Thoen E."/>
            <person name="Andreopoulos B."/>
            <person name="Lu D."/>
            <person name="Skrede I."/>
            <person name="Drula E."/>
            <person name="Henrissat B."/>
            <person name="Morin E."/>
            <person name="Kohler A."/>
            <person name="Barry K."/>
            <person name="LaButti K."/>
            <person name="Morin E."/>
            <person name="Salamov A."/>
            <person name="Lipzen A."/>
            <person name="Mereny Z."/>
            <person name="Hegedus B."/>
            <person name="Baldrian P."/>
            <person name="Stursova M."/>
            <person name="Weitz H."/>
            <person name="Taylor A."/>
            <person name="Grigoriev I.V."/>
            <person name="Nagy L.G."/>
            <person name="Martin F."/>
            <person name="Kauserud H."/>
        </authorList>
    </citation>
    <scope>NUCLEOTIDE SEQUENCE</scope>
    <source>
        <strain evidence="2">CBHHK182m</strain>
    </source>
</reference>
<comment type="caution">
    <text evidence="2">The sequence shown here is derived from an EMBL/GenBank/DDBJ whole genome shotgun (WGS) entry which is preliminary data.</text>
</comment>
<keyword evidence="3" id="KW-1185">Reference proteome</keyword>
<evidence type="ECO:0000313" key="3">
    <source>
        <dbReference type="Proteomes" id="UP001215598"/>
    </source>
</evidence>
<dbReference type="PANTHER" id="PTHR43316">
    <property type="entry name" value="HYDROLASE, HALOACID DELAHOGENASE-RELATED"/>
    <property type="match status" value="1"/>
</dbReference>
<dbReference type="PANTHER" id="PTHR43316:SF4">
    <property type="entry name" value="ACID DEHALOGENASE, PUTATIVE (AFU_ORTHOLOGUE AFUA_8G05870)-RELATED"/>
    <property type="match status" value="1"/>
</dbReference>
<keyword evidence="1" id="KW-0378">Hydrolase</keyword>
<evidence type="ECO:0000256" key="1">
    <source>
        <dbReference type="ARBA" id="ARBA00022801"/>
    </source>
</evidence>
<dbReference type="Gene3D" id="3.40.50.1000">
    <property type="entry name" value="HAD superfamily/HAD-like"/>
    <property type="match status" value="1"/>
</dbReference>
<dbReference type="InterPro" id="IPR051540">
    <property type="entry name" value="S-2-haloacid_dehalogenase"/>
</dbReference>
<dbReference type="AlphaFoldDB" id="A0AAD7NQA2"/>
<name>A0AAD7NQA2_9AGAR</name>
<dbReference type="EMBL" id="JARKIB010000016">
    <property type="protein sequence ID" value="KAJ7770513.1"/>
    <property type="molecule type" value="Genomic_DNA"/>
</dbReference>
<accession>A0AAD7NQA2</accession>
<dbReference type="Proteomes" id="UP001215598">
    <property type="component" value="Unassembled WGS sequence"/>
</dbReference>
<dbReference type="InterPro" id="IPR023198">
    <property type="entry name" value="PGP-like_dom2"/>
</dbReference>
<dbReference type="Gene3D" id="1.10.150.240">
    <property type="entry name" value="Putative phosphatase, domain 2"/>
    <property type="match status" value="1"/>
</dbReference>
<protein>
    <submittedName>
        <fullName evidence="2">Haloacid dehalogenase</fullName>
    </submittedName>
</protein>
<organism evidence="2 3">
    <name type="scientific">Mycena metata</name>
    <dbReference type="NCBI Taxonomy" id="1033252"/>
    <lineage>
        <taxon>Eukaryota</taxon>
        <taxon>Fungi</taxon>
        <taxon>Dikarya</taxon>
        <taxon>Basidiomycota</taxon>
        <taxon>Agaricomycotina</taxon>
        <taxon>Agaricomycetes</taxon>
        <taxon>Agaricomycetidae</taxon>
        <taxon>Agaricales</taxon>
        <taxon>Marasmiineae</taxon>
        <taxon>Mycenaceae</taxon>
        <taxon>Mycena</taxon>
    </lineage>
</organism>
<dbReference type="SUPFAM" id="SSF56784">
    <property type="entry name" value="HAD-like"/>
    <property type="match status" value="1"/>
</dbReference>
<dbReference type="InterPro" id="IPR036412">
    <property type="entry name" value="HAD-like_sf"/>
</dbReference>
<sequence>MARLDFFSSFLRRRTETCLAIADVLGACFGYDSVVDNFLPPRENVTGPCVVFGYDSVVDNLQRILGPQTAVLPDIFFSAWMSNADVDFQYLSVLQKYRSHSTLLKKAFYKTMGEAGFAIDPVDEADVDMLISQYSENLPPRAGLSDMMQTLRAGGFTIFCCSDASPDQVKTYFDKAGVDMPIKNIFSCDMCEAAKPDAKVYKMVKKELCHAKVLVFAAAHAWDLAGAKKQGFNTAYYRVDEDESGIFGEPDVVADTLPQLGSAILQRWGQGAWYRARK</sequence>
<gene>
    <name evidence="2" type="ORF">B0H16DRAFT_1451974</name>
</gene>
<proteinExistence type="predicted"/>
<dbReference type="InterPro" id="IPR023214">
    <property type="entry name" value="HAD_sf"/>
</dbReference>